<keyword evidence="3 7" id="KW-0862">Zinc</keyword>
<dbReference type="GO" id="GO:1900376">
    <property type="term" value="P:regulation of secondary metabolite biosynthetic process"/>
    <property type="evidence" value="ECO:0007669"/>
    <property type="project" value="TreeGrafter"/>
</dbReference>
<reference evidence="9 10" key="1">
    <citation type="submission" date="2019-08" db="EMBL/GenBank/DDBJ databases">
        <title>In-depth cultivation of the pig gut microbiome towards novel bacterial diversity and tailored functional studies.</title>
        <authorList>
            <person name="Wylensek D."/>
            <person name="Hitch T.C.A."/>
            <person name="Clavel T."/>
        </authorList>
    </citation>
    <scope>NUCLEOTIDE SEQUENCE [LARGE SCALE GENOMIC DNA]</scope>
    <source>
        <strain evidence="9 10">WCA-SAB-591-4A-A</strain>
    </source>
</reference>
<dbReference type="GO" id="GO:0045892">
    <property type="term" value="P:negative regulation of DNA-templated transcription"/>
    <property type="evidence" value="ECO:0007669"/>
    <property type="project" value="TreeGrafter"/>
</dbReference>
<gene>
    <name evidence="9" type="ORF">FYJ71_07880</name>
</gene>
<organism evidence="9 10">
    <name type="scientific">Peptostreptococcus porci</name>
    <dbReference type="NCBI Taxonomy" id="2652282"/>
    <lineage>
        <taxon>Bacteria</taxon>
        <taxon>Bacillati</taxon>
        <taxon>Bacillota</taxon>
        <taxon>Clostridia</taxon>
        <taxon>Peptostreptococcales</taxon>
        <taxon>Peptostreptococcaceae</taxon>
        <taxon>Peptostreptococcus</taxon>
    </lineage>
</organism>
<dbReference type="CDD" id="cd07153">
    <property type="entry name" value="Fur_like"/>
    <property type="match status" value="1"/>
</dbReference>
<name>A0A6N7XHQ8_9FIRM</name>
<keyword evidence="8" id="KW-0408">Iron</keyword>
<accession>A0A6N7XHQ8</accession>
<sequence>MPFDKNRCPNDSHGIESQKILKNANLKMTKKRVLIIDCFKHSNVPLTADDVFNILRENTNINLSTIYRALSALTDSEILTKQTLSDGTYVFQLNGDVHRHILTCKECGKIDYIEFCPIEKTIDDITSKTGFEITGHSLEFTGICPDCKKKLK</sequence>
<dbReference type="InterPro" id="IPR002481">
    <property type="entry name" value="FUR"/>
</dbReference>
<feature type="binding site" evidence="7">
    <location>
        <position position="147"/>
    </location>
    <ligand>
        <name>Zn(2+)</name>
        <dbReference type="ChEBI" id="CHEBI:29105"/>
    </ligand>
</feature>
<evidence type="ECO:0000256" key="3">
    <source>
        <dbReference type="ARBA" id="ARBA00022833"/>
    </source>
</evidence>
<comment type="similarity">
    <text evidence="1">Belongs to the Fur family.</text>
</comment>
<feature type="binding site" evidence="7">
    <location>
        <position position="107"/>
    </location>
    <ligand>
        <name>Zn(2+)</name>
        <dbReference type="ChEBI" id="CHEBI:29105"/>
    </ligand>
</feature>
<feature type="binding site" evidence="7">
    <location>
        <position position="104"/>
    </location>
    <ligand>
        <name>Zn(2+)</name>
        <dbReference type="ChEBI" id="CHEBI:29105"/>
    </ligand>
</feature>
<feature type="binding site" evidence="8">
    <location>
        <position position="136"/>
    </location>
    <ligand>
        <name>Fe cation</name>
        <dbReference type="ChEBI" id="CHEBI:24875"/>
    </ligand>
</feature>
<keyword evidence="6" id="KW-0804">Transcription</keyword>
<comment type="cofactor">
    <cofactor evidence="7">
        <name>Zn(2+)</name>
        <dbReference type="ChEBI" id="CHEBI:29105"/>
    </cofactor>
    <text evidence="7">Binds 1 zinc ion per subunit.</text>
</comment>
<dbReference type="PANTHER" id="PTHR33202">
    <property type="entry name" value="ZINC UPTAKE REGULATION PROTEIN"/>
    <property type="match status" value="1"/>
</dbReference>
<evidence type="ECO:0000256" key="7">
    <source>
        <dbReference type="PIRSR" id="PIRSR602481-1"/>
    </source>
</evidence>
<dbReference type="PANTHER" id="PTHR33202:SF8">
    <property type="entry name" value="PEROXIDE-RESPONSIVE REPRESSOR PERR"/>
    <property type="match status" value="1"/>
</dbReference>
<dbReference type="InterPro" id="IPR043135">
    <property type="entry name" value="Fur_C"/>
</dbReference>
<dbReference type="AlphaFoldDB" id="A0A6N7XHQ8"/>
<dbReference type="GO" id="GO:0003700">
    <property type="term" value="F:DNA-binding transcription factor activity"/>
    <property type="evidence" value="ECO:0007669"/>
    <property type="project" value="InterPro"/>
</dbReference>
<protein>
    <submittedName>
        <fullName evidence="9">Transcriptional repressor</fullName>
    </submittedName>
</protein>
<evidence type="ECO:0000256" key="5">
    <source>
        <dbReference type="ARBA" id="ARBA00023125"/>
    </source>
</evidence>
<dbReference type="RefSeq" id="WP_154538365.1">
    <property type="nucleotide sequence ID" value="NZ_JAXDWS010000001.1"/>
</dbReference>
<comment type="cofactor">
    <cofactor evidence="8">
        <name>Mn(2+)</name>
        <dbReference type="ChEBI" id="CHEBI:29035"/>
    </cofactor>
    <cofactor evidence="8">
        <name>Fe(2+)</name>
        <dbReference type="ChEBI" id="CHEBI:29033"/>
    </cofactor>
    <text evidence="8">Binds 1 Mn(2+) or Fe(2+) ion per subunit.</text>
</comment>
<evidence type="ECO:0000256" key="8">
    <source>
        <dbReference type="PIRSR" id="PIRSR602481-2"/>
    </source>
</evidence>
<evidence type="ECO:0000256" key="1">
    <source>
        <dbReference type="ARBA" id="ARBA00007957"/>
    </source>
</evidence>
<evidence type="ECO:0000313" key="9">
    <source>
        <dbReference type="EMBL" id="MST62887.1"/>
    </source>
</evidence>
<dbReference type="SUPFAM" id="SSF46785">
    <property type="entry name" value="Winged helix' DNA-binding domain"/>
    <property type="match status" value="1"/>
</dbReference>
<evidence type="ECO:0000256" key="6">
    <source>
        <dbReference type="ARBA" id="ARBA00023163"/>
    </source>
</evidence>
<keyword evidence="5" id="KW-0238">DNA-binding</keyword>
<evidence type="ECO:0000313" key="10">
    <source>
        <dbReference type="Proteomes" id="UP000440713"/>
    </source>
</evidence>
<dbReference type="GO" id="GO:0008270">
    <property type="term" value="F:zinc ion binding"/>
    <property type="evidence" value="ECO:0007669"/>
    <property type="project" value="TreeGrafter"/>
</dbReference>
<dbReference type="EMBL" id="VUNE01000004">
    <property type="protein sequence ID" value="MST62887.1"/>
    <property type="molecule type" value="Genomic_DNA"/>
</dbReference>
<comment type="caution">
    <text evidence="9">The sequence shown here is derived from an EMBL/GenBank/DDBJ whole genome shotgun (WGS) entry which is preliminary data.</text>
</comment>
<feature type="binding site" evidence="7">
    <location>
        <position position="144"/>
    </location>
    <ligand>
        <name>Zn(2+)</name>
        <dbReference type="ChEBI" id="CHEBI:29105"/>
    </ligand>
</feature>
<dbReference type="Gene3D" id="1.10.10.10">
    <property type="entry name" value="Winged helix-like DNA-binding domain superfamily/Winged helix DNA-binding domain"/>
    <property type="match status" value="1"/>
</dbReference>
<proteinExistence type="inferred from homology"/>
<keyword evidence="2" id="KW-0678">Repressor</keyword>
<dbReference type="Pfam" id="PF01475">
    <property type="entry name" value="FUR"/>
    <property type="match status" value="1"/>
</dbReference>
<keyword evidence="10" id="KW-1185">Reference proteome</keyword>
<evidence type="ECO:0000256" key="2">
    <source>
        <dbReference type="ARBA" id="ARBA00022491"/>
    </source>
</evidence>
<keyword evidence="4" id="KW-0805">Transcription regulation</keyword>
<dbReference type="InterPro" id="IPR036390">
    <property type="entry name" value="WH_DNA-bd_sf"/>
</dbReference>
<dbReference type="GO" id="GO:0000976">
    <property type="term" value="F:transcription cis-regulatory region binding"/>
    <property type="evidence" value="ECO:0007669"/>
    <property type="project" value="TreeGrafter"/>
</dbReference>
<keyword evidence="7" id="KW-0479">Metal-binding</keyword>
<dbReference type="Gene3D" id="3.30.1490.190">
    <property type="match status" value="1"/>
</dbReference>
<dbReference type="Proteomes" id="UP000440713">
    <property type="component" value="Unassembled WGS sequence"/>
</dbReference>
<feature type="binding site" evidence="8">
    <location>
        <position position="119"/>
    </location>
    <ligand>
        <name>Fe cation</name>
        <dbReference type="ChEBI" id="CHEBI:24875"/>
    </ligand>
</feature>
<dbReference type="InterPro" id="IPR036388">
    <property type="entry name" value="WH-like_DNA-bd_sf"/>
</dbReference>
<evidence type="ECO:0000256" key="4">
    <source>
        <dbReference type="ARBA" id="ARBA00023015"/>
    </source>
</evidence>